<evidence type="ECO:0000256" key="1">
    <source>
        <dbReference type="ARBA" id="ARBA00023125"/>
    </source>
</evidence>
<dbReference type="PANTHER" id="PTHR30055">
    <property type="entry name" value="HTH-TYPE TRANSCRIPTIONAL REGULATOR RUTR"/>
    <property type="match status" value="1"/>
</dbReference>
<organism evidence="5 6">
    <name type="scientific">Pseudoglutamicibacter albus</name>
    <dbReference type="NCBI Taxonomy" id="98671"/>
    <lineage>
        <taxon>Bacteria</taxon>
        <taxon>Bacillati</taxon>
        <taxon>Actinomycetota</taxon>
        <taxon>Actinomycetes</taxon>
        <taxon>Micrococcales</taxon>
        <taxon>Micrococcaceae</taxon>
        <taxon>Pseudoglutamicibacter</taxon>
    </lineage>
</organism>
<dbReference type="InterPro" id="IPR001647">
    <property type="entry name" value="HTH_TetR"/>
</dbReference>
<keyword evidence="1 2" id="KW-0238">DNA-binding</keyword>
<evidence type="ECO:0000259" key="4">
    <source>
        <dbReference type="PROSITE" id="PS50977"/>
    </source>
</evidence>
<reference evidence="5" key="1">
    <citation type="submission" date="2023-07" db="EMBL/GenBank/DDBJ databases">
        <title>Sequencing the genomes of 1000 actinobacteria strains.</title>
        <authorList>
            <person name="Klenk H.-P."/>
        </authorList>
    </citation>
    <scope>NUCLEOTIDE SEQUENCE</scope>
    <source>
        <strain evidence="5">DSM 13068</strain>
    </source>
</reference>
<dbReference type="Pfam" id="PF00440">
    <property type="entry name" value="TetR_N"/>
    <property type="match status" value="1"/>
</dbReference>
<protein>
    <submittedName>
        <fullName evidence="5">AcrR family transcriptional regulator</fullName>
    </submittedName>
</protein>
<accession>A0ABU1YYL2</accession>
<dbReference type="PANTHER" id="PTHR30055:SF160">
    <property type="entry name" value="TRANSCRIPTIONAL REGULATORY PROTEIN (PROBABLY ASNC-FAMILY)-RELATED"/>
    <property type="match status" value="1"/>
</dbReference>
<feature type="compositionally biased region" description="Basic and acidic residues" evidence="3">
    <location>
        <begin position="12"/>
        <end position="39"/>
    </location>
</feature>
<dbReference type="Gene3D" id="1.10.357.10">
    <property type="entry name" value="Tetracycline Repressor, domain 2"/>
    <property type="match status" value="1"/>
</dbReference>
<dbReference type="InterPro" id="IPR050109">
    <property type="entry name" value="HTH-type_TetR-like_transc_reg"/>
</dbReference>
<evidence type="ECO:0000256" key="2">
    <source>
        <dbReference type="PROSITE-ProRule" id="PRU00335"/>
    </source>
</evidence>
<feature type="region of interest" description="Disordered" evidence="3">
    <location>
        <begin position="1"/>
        <end position="39"/>
    </location>
</feature>
<dbReference type="Proteomes" id="UP001180715">
    <property type="component" value="Unassembled WGS sequence"/>
</dbReference>
<comment type="caution">
    <text evidence="5">The sequence shown here is derived from an EMBL/GenBank/DDBJ whole genome shotgun (WGS) entry which is preliminary data.</text>
</comment>
<dbReference type="PROSITE" id="PS50977">
    <property type="entry name" value="HTH_TETR_2"/>
    <property type="match status" value="1"/>
</dbReference>
<dbReference type="RefSeq" id="WP_310246360.1">
    <property type="nucleotide sequence ID" value="NZ_JAVDXX010000001.1"/>
</dbReference>
<sequence length="254" mass="27877">MHSDQAEGSLATHDDEHRTGDEHQADEREGDGRATRWEDHRRQRREELLIAARRAIHHGGPQLSMDEIAAAAQTSKSVYYRYFGDKDGLRAAISQKIITRVRAHVIDAGRRATTPEGGLTAMIREYLDQAQSSPALYAFVMHPENAAGVMPTSSSIDTDVAAKARNDITSLMTSGLRQITPHHSSELFDTLWAESALGFILSAVDHWLTHQNENSTPAAQLAQAISTWLTHGVLSPIDMDNQTETPAAALGKAH</sequence>
<dbReference type="EMBL" id="JAVDXX010000001">
    <property type="protein sequence ID" value="MDR7293428.1"/>
    <property type="molecule type" value="Genomic_DNA"/>
</dbReference>
<gene>
    <name evidence="5" type="ORF">J2S67_000696</name>
</gene>
<dbReference type="InterPro" id="IPR009057">
    <property type="entry name" value="Homeodomain-like_sf"/>
</dbReference>
<name>A0ABU1YYL2_9MICC</name>
<dbReference type="SUPFAM" id="SSF46689">
    <property type="entry name" value="Homeodomain-like"/>
    <property type="match status" value="1"/>
</dbReference>
<evidence type="ECO:0000313" key="6">
    <source>
        <dbReference type="Proteomes" id="UP001180715"/>
    </source>
</evidence>
<feature type="DNA-binding region" description="H-T-H motif" evidence="2">
    <location>
        <begin position="64"/>
        <end position="83"/>
    </location>
</feature>
<proteinExistence type="predicted"/>
<keyword evidence="6" id="KW-1185">Reference proteome</keyword>
<evidence type="ECO:0000256" key="3">
    <source>
        <dbReference type="SAM" id="MobiDB-lite"/>
    </source>
</evidence>
<evidence type="ECO:0000313" key="5">
    <source>
        <dbReference type="EMBL" id="MDR7293428.1"/>
    </source>
</evidence>
<feature type="domain" description="HTH tetR-type" evidence="4">
    <location>
        <begin position="42"/>
        <end position="101"/>
    </location>
</feature>